<keyword evidence="2" id="KW-1185">Reference proteome</keyword>
<dbReference type="EMBL" id="CP041690">
    <property type="protein sequence ID" value="QEE22176.1"/>
    <property type="molecule type" value="Genomic_DNA"/>
</dbReference>
<proteinExistence type="predicted"/>
<dbReference type="InterPro" id="IPR050765">
    <property type="entry name" value="Riboflavin_Biosynth_HTPR"/>
</dbReference>
<dbReference type="GO" id="GO:0009231">
    <property type="term" value="P:riboflavin biosynthetic process"/>
    <property type="evidence" value="ECO:0007669"/>
    <property type="project" value="InterPro"/>
</dbReference>
<dbReference type="PANTHER" id="PTHR38011:SF11">
    <property type="entry name" value="2,5-DIAMINO-6-RIBOSYLAMINO-4(3H)-PYRIMIDINONE 5'-PHOSPHATE REDUCTASE"/>
    <property type="match status" value="1"/>
</dbReference>
<organism evidence="1 2">
    <name type="scientific">Paradevosia tibetensis</name>
    <dbReference type="NCBI Taxonomy" id="1447062"/>
    <lineage>
        <taxon>Bacteria</taxon>
        <taxon>Pseudomonadati</taxon>
        <taxon>Pseudomonadota</taxon>
        <taxon>Alphaproteobacteria</taxon>
        <taxon>Hyphomicrobiales</taxon>
        <taxon>Devosiaceae</taxon>
        <taxon>Paradevosia</taxon>
    </lineage>
</organism>
<reference evidence="1 2" key="1">
    <citation type="journal article" date="2015" name="Int. J. Syst. Evol. Microbiol.">
        <title>Youhaiella tibetensis gen. nov., sp. nov., isolated from subsurface sediment.</title>
        <authorList>
            <person name="Wang Y.X."/>
            <person name="Huang F.Q."/>
            <person name="Nogi Y."/>
            <person name="Pang S.J."/>
            <person name="Wang P.K."/>
            <person name="Lv J."/>
        </authorList>
    </citation>
    <scope>NUCLEOTIDE SEQUENCE [LARGE SCALE GENOMIC DNA]</scope>
    <source>
        <strain evidence="2">fig4</strain>
    </source>
</reference>
<dbReference type="InterPro" id="IPR024072">
    <property type="entry name" value="DHFR-like_dom_sf"/>
</dbReference>
<evidence type="ECO:0000313" key="1">
    <source>
        <dbReference type="EMBL" id="QEE22176.1"/>
    </source>
</evidence>
<dbReference type="SUPFAM" id="SSF53597">
    <property type="entry name" value="Dihydrofolate reductase-like"/>
    <property type="match status" value="1"/>
</dbReference>
<dbReference type="RefSeq" id="WP_147657677.1">
    <property type="nucleotide sequence ID" value="NZ_BMFM01000001.1"/>
</dbReference>
<accession>A0A5B9DSN9</accession>
<dbReference type="Proteomes" id="UP000321062">
    <property type="component" value="Chromosome"/>
</dbReference>
<dbReference type="Gene3D" id="3.40.430.10">
    <property type="entry name" value="Dihydrofolate Reductase, subunit A"/>
    <property type="match status" value="1"/>
</dbReference>
<dbReference type="KEGG" id="yti:FNA67_19295"/>
<protein>
    <submittedName>
        <fullName evidence="1">Riboflavin biosynthesis protein RibD</fullName>
    </submittedName>
</protein>
<dbReference type="OrthoDB" id="7949219at2"/>
<dbReference type="AlphaFoldDB" id="A0A5B9DSN9"/>
<dbReference type="PANTHER" id="PTHR38011">
    <property type="entry name" value="DIHYDROFOLATE REDUCTASE FAMILY PROTEIN (AFU_ORTHOLOGUE AFUA_8G06820)"/>
    <property type="match status" value="1"/>
</dbReference>
<dbReference type="Pfam" id="PF01872">
    <property type="entry name" value="RibD_C"/>
    <property type="match status" value="1"/>
</dbReference>
<sequence>MGKLKFGMMASLDGYISDVNGRFEWGQISEEVHRFAEREQAGEAIAIYGRRMFETMAVWDTLWEDASLSQAERDFSLVWRGTDKIVVSRSLRQVGTSRTRLVHALSAEDIAALKGAPGDIGVAGPTLAASLLRQGLIDEISIYFIPVLVGGGTPMFPEMSALARLERLEVRPFENGVTFMRFAVRSRAAQ</sequence>
<gene>
    <name evidence="1" type="ORF">FNA67_19295</name>
</gene>
<dbReference type="InterPro" id="IPR002734">
    <property type="entry name" value="RibDG_C"/>
</dbReference>
<dbReference type="GO" id="GO:0008703">
    <property type="term" value="F:5-amino-6-(5-phosphoribosylamino)uracil reductase activity"/>
    <property type="evidence" value="ECO:0007669"/>
    <property type="project" value="InterPro"/>
</dbReference>
<evidence type="ECO:0000313" key="2">
    <source>
        <dbReference type="Proteomes" id="UP000321062"/>
    </source>
</evidence>
<name>A0A5B9DSN9_9HYPH</name>